<feature type="region of interest" description="Disordered" evidence="1">
    <location>
        <begin position="164"/>
        <end position="184"/>
    </location>
</feature>
<protein>
    <recommendedName>
        <fullName evidence="4">Heterokaryon incompatibility domain-containing protein</fullName>
    </recommendedName>
</protein>
<feature type="region of interest" description="Disordered" evidence="1">
    <location>
        <begin position="1"/>
        <end position="36"/>
    </location>
</feature>
<accession>A0A6A5W7I9</accession>
<proteinExistence type="predicted"/>
<dbReference type="InterPro" id="IPR052895">
    <property type="entry name" value="HetReg/Transcr_Mod"/>
</dbReference>
<evidence type="ECO:0000313" key="2">
    <source>
        <dbReference type="EMBL" id="KAF1996061.1"/>
    </source>
</evidence>
<feature type="compositionally biased region" description="Low complexity" evidence="1">
    <location>
        <begin position="1"/>
        <end position="13"/>
    </location>
</feature>
<evidence type="ECO:0008006" key="4">
    <source>
        <dbReference type="Google" id="ProtNLM"/>
    </source>
</evidence>
<keyword evidence="3" id="KW-1185">Reference proteome</keyword>
<dbReference type="Proteomes" id="UP000799779">
    <property type="component" value="Unassembled WGS sequence"/>
</dbReference>
<gene>
    <name evidence="2" type="ORF">P154DRAFT_580307</name>
</gene>
<organism evidence="2 3">
    <name type="scientific">Amniculicola lignicola CBS 123094</name>
    <dbReference type="NCBI Taxonomy" id="1392246"/>
    <lineage>
        <taxon>Eukaryota</taxon>
        <taxon>Fungi</taxon>
        <taxon>Dikarya</taxon>
        <taxon>Ascomycota</taxon>
        <taxon>Pezizomycotina</taxon>
        <taxon>Dothideomycetes</taxon>
        <taxon>Pleosporomycetidae</taxon>
        <taxon>Pleosporales</taxon>
        <taxon>Amniculicolaceae</taxon>
        <taxon>Amniculicola</taxon>
    </lineage>
</organism>
<name>A0A6A5W7I9_9PLEO</name>
<evidence type="ECO:0000256" key="1">
    <source>
        <dbReference type="SAM" id="MobiDB-lite"/>
    </source>
</evidence>
<evidence type="ECO:0000313" key="3">
    <source>
        <dbReference type="Proteomes" id="UP000799779"/>
    </source>
</evidence>
<sequence length="184" mass="20263">MLSPNSSPLSSSNEDTEPRDRLQEISEPLGPYNSTPLDMREEIRLLELTPGEQYDPICCRLLVVICPEDAAYDALSYVWGIKIDESPVINMCAFLGDLDQNDLLLRFLGDDPILTTDFGTVASHVQLGGMIGPLGYAEADLREAFLSTISCPWFSRTWVFQESPRSKSSSDTHGVTISGGFTVP</sequence>
<dbReference type="PANTHER" id="PTHR24148">
    <property type="entry name" value="ANKYRIN REPEAT DOMAIN-CONTAINING PROTEIN 39 HOMOLOG-RELATED"/>
    <property type="match status" value="1"/>
</dbReference>
<dbReference type="EMBL" id="ML977630">
    <property type="protein sequence ID" value="KAF1996061.1"/>
    <property type="molecule type" value="Genomic_DNA"/>
</dbReference>
<dbReference type="PANTHER" id="PTHR24148:SF64">
    <property type="entry name" value="HETEROKARYON INCOMPATIBILITY DOMAIN-CONTAINING PROTEIN"/>
    <property type="match status" value="1"/>
</dbReference>
<dbReference type="AlphaFoldDB" id="A0A6A5W7I9"/>
<dbReference type="OrthoDB" id="3477286at2759"/>
<reference evidence="2" key="1">
    <citation type="journal article" date="2020" name="Stud. Mycol.">
        <title>101 Dothideomycetes genomes: a test case for predicting lifestyles and emergence of pathogens.</title>
        <authorList>
            <person name="Haridas S."/>
            <person name="Albert R."/>
            <person name="Binder M."/>
            <person name="Bloem J."/>
            <person name="Labutti K."/>
            <person name="Salamov A."/>
            <person name="Andreopoulos B."/>
            <person name="Baker S."/>
            <person name="Barry K."/>
            <person name="Bills G."/>
            <person name="Bluhm B."/>
            <person name="Cannon C."/>
            <person name="Castanera R."/>
            <person name="Culley D."/>
            <person name="Daum C."/>
            <person name="Ezra D."/>
            <person name="Gonzalez J."/>
            <person name="Henrissat B."/>
            <person name="Kuo A."/>
            <person name="Liang C."/>
            <person name="Lipzen A."/>
            <person name="Lutzoni F."/>
            <person name="Magnuson J."/>
            <person name="Mondo S."/>
            <person name="Nolan M."/>
            <person name="Ohm R."/>
            <person name="Pangilinan J."/>
            <person name="Park H.-J."/>
            <person name="Ramirez L."/>
            <person name="Alfaro M."/>
            <person name="Sun H."/>
            <person name="Tritt A."/>
            <person name="Yoshinaga Y."/>
            <person name="Zwiers L.-H."/>
            <person name="Turgeon B."/>
            <person name="Goodwin S."/>
            <person name="Spatafora J."/>
            <person name="Crous P."/>
            <person name="Grigoriev I."/>
        </authorList>
    </citation>
    <scope>NUCLEOTIDE SEQUENCE</scope>
    <source>
        <strain evidence="2">CBS 123094</strain>
    </source>
</reference>